<dbReference type="GeneID" id="11595767"/>
<reference evidence="1 2" key="1">
    <citation type="journal article" date="2012" name="J. Bacteriol.">
        <title>Complete genome sequence of strain 1860, a crenarchaeon of the genus pyrobaculum able to grow with various electron acceptors.</title>
        <authorList>
            <person name="Mardanov A.V."/>
            <person name="Gumerov V.M."/>
            <person name="Slobodkina G.B."/>
            <person name="Beletsky A.V."/>
            <person name="Bonch-Osmolovskaya E.A."/>
            <person name="Ravin N.V."/>
            <person name="Skryabin K.G."/>
        </authorList>
    </citation>
    <scope>NUCLEOTIDE SEQUENCE [LARGE SCALE GENOMIC DNA]</scope>
    <source>
        <strain evidence="1 2">1860</strain>
    </source>
</reference>
<accession>G7VFC2</accession>
<dbReference type="Proteomes" id="UP000005867">
    <property type="component" value="Chromosome"/>
</dbReference>
<evidence type="ECO:0000313" key="1">
    <source>
        <dbReference type="EMBL" id="AET32928.1"/>
    </source>
</evidence>
<dbReference type="STRING" id="1104324.P186_1509"/>
<dbReference type="KEGG" id="pyr:P186_1509"/>
<proteinExistence type="predicted"/>
<protein>
    <submittedName>
        <fullName evidence="1">Uncharacterized protein</fullName>
    </submittedName>
</protein>
<organism evidence="1 2">
    <name type="scientific">Pyrobaculum ferrireducens</name>
    <dbReference type="NCBI Taxonomy" id="1104324"/>
    <lineage>
        <taxon>Archaea</taxon>
        <taxon>Thermoproteota</taxon>
        <taxon>Thermoprotei</taxon>
        <taxon>Thermoproteales</taxon>
        <taxon>Thermoproteaceae</taxon>
        <taxon>Pyrobaculum</taxon>
    </lineage>
</organism>
<dbReference type="BioCyc" id="PSP1104324:GJSN-1480-MONOMER"/>
<gene>
    <name evidence="1" type="ORF">P186_1509</name>
</gene>
<dbReference type="HOGENOM" id="CLU_1056090_0_0_2"/>
<sequence length="263" mass="28894">MKLWKFYLLAAVAVAVVAGIPAAIYVFLKEPPGVATTVDVFTCNLVNMSGTLVLDGACSGRYVQVSTFVINSTYLKYEVDNRLKLETYAEDLWRGMTTVGDVVGTKTKIFRVGNETYRTSPENLIPPPFRAALARLVEKHPWLAESYLVNGEIFRGLVWDPMANQKVVGYVFTTLQPMCSRGFTSGPGGGVINKYDACWFTALILVNKSKLVVLDVSVKLTNIENSLETSDKGGAITIRGRAIGLLMQAIQNATKQLEEVITR</sequence>
<dbReference type="OrthoDB" id="28481at2157"/>
<dbReference type="RefSeq" id="WP_014288754.1">
    <property type="nucleotide sequence ID" value="NC_016645.1"/>
</dbReference>
<name>G7VFC2_9CREN</name>
<dbReference type="AlphaFoldDB" id="G7VFC2"/>
<dbReference type="eggNOG" id="arCOG09773">
    <property type="taxonomic scope" value="Archaea"/>
</dbReference>
<dbReference type="EMBL" id="CP003098">
    <property type="protein sequence ID" value="AET32928.1"/>
    <property type="molecule type" value="Genomic_DNA"/>
</dbReference>
<keyword evidence="2" id="KW-1185">Reference proteome</keyword>
<evidence type="ECO:0000313" key="2">
    <source>
        <dbReference type="Proteomes" id="UP000005867"/>
    </source>
</evidence>